<name>A0A8J6HWL2_9FIRM</name>
<proteinExistence type="predicted"/>
<dbReference type="PANTHER" id="PTHR42788:SF10">
    <property type="entry name" value="ABC TRANSPORTER ATP-BINDING PROTEIN"/>
    <property type="match status" value="1"/>
</dbReference>
<keyword evidence="6" id="KW-1185">Reference proteome</keyword>
<dbReference type="Pfam" id="PF00005">
    <property type="entry name" value="ABC_tran"/>
    <property type="match status" value="1"/>
</dbReference>
<dbReference type="GO" id="GO:0016887">
    <property type="term" value="F:ATP hydrolysis activity"/>
    <property type="evidence" value="ECO:0007669"/>
    <property type="project" value="InterPro"/>
</dbReference>
<dbReference type="PROSITE" id="PS50893">
    <property type="entry name" value="ABC_TRANSPORTER_2"/>
    <property type="match status" value="1"/>
</dbReference>
<keyword evidence="2" id="KW-0547">Nucleotide-binding</keyword>
<reference evidence="5" key="1">
    <citation type="submission" date="2020-06" db="EMBL/GenBank/DDBJ databases">
        <title>Novel chitinolytic bacterium.</title>
        <authorList>
            <person name="Ungkulpasvich U."/>
            <person name="Kosugi A."/>
            <person name="Uke A."/>
        </authorList>
    </citation>
    <scope>NUCLEOTIDE SEQUENCE</scope>
    <source>
        <strain evidence="5">UUS1-1</strain>
    </source>
</reference>
<dbReference type="InterPro" id="IPR003593">
    <property type="entry name" value="AAA+_ATPase"/>
</dbReference>
<dbReference type="InterPro" id="IPR050166">
    <property type="entry name" value="ABC_transporter_ATP-bind"/>
</dbReference>
<dbReference type="GO" id="GO:0005524">
    <property type="term" value="F:ATP binding"/>
    <property type="evidence" value="ECO:0007669"/>
    <property type="project" value="UniProtKB-KW"/>
</dbReference>
<accession>A0A8J6HWL2</accession>
<evidence type="ECO:0000256" key="3">
    <source>
        <dbReference type="ARBA" id="ARBA00022840"/>
    </source>
</evidence>
<evidence type="ECO:0000313" key="6">
    <source>
        <dbReference type="Proteomes" id="UP000657177"/>
    </source>
</evidence>
<dbReference type="InterPro" id="IPR017871">
    <property type="entry name" value="ABC_transporter-like_CS"/>
</dbReference>
<dbReference type="PANTHER" id="PTHR42788">
    <property type="entry name" value="TAURINE IMPORT ATP-BINDING PROTEIN-RELATED"/>
    <property type="match status" value="1"/>
</dbReference>
<dbReference type="AlphaFoldDB" id="A0A8J6HWL2"/>
<dbReference type="SUPFAM" id="SSF52540">
    <property type="entry name" value="P-loop containing nucleoside triphosphate hydrolases"/>
    <property type="match status" value="1"/>
</dbReference>
<dbReference type="EMBL" id="JAAKDE010000005">
    <property type="protein sequence ID" value="MBA2132597.1"/>
    <property type="molecule type" value="Genomic_DNA"/>
</dbReference>
<sequence length="281" mass="31617">MFEPEVLVIEKLDKTFFAGGKCVNALEQIDLTVKSGEFVNLIGPSGCGKSTLLRCIAGFEKPTNGRVSLNGREITGPGVERMMVFQCFEQLFPWFTVLENIMFALKVTGMGASRAERREMARTYLAMVGLTGFADFYPHQLSGGMKQRVAIARALAVRPRILLMDEPFGSLDAMTRLTLQEELIRIWEETGVTILFVTHNIEEAIVLGDRIVVFEANPGRIKAVITNQLARPRSPEAKDFNIIWEQIHSLLGFKQPDRARTERSVATFFAEERRLSLLTHH</sequence>
<comment type="caution">
    <text evidence="5">The sequence shown here is derived from an EMBL/GenBank/DDBJ whole genome shotgun (WGS) entry which is preliminary data.</text>
</comment>
<evidence type="ECO:0000256" key="1">
    <source>
        <dbReference type="ARBA" id="ARBA00022448"/>
    </source>
</evidence>
<dbReference type="PROSITE" id="PS00211">
    <property type="entry name" value="ABC_TRANSPORTER_1"/>
    <property type="match status" value="1"/>
</dbReference>
<feature type="domain" description="ABC transporter" evidence="4">
    <location>
        <begin position="7"/>
        <end position="241"/>
    </location>
</feature>
<dbReference type="SMART" id="SM00382">
    <property type="entry name" value="AAA"/>
    <property type="match status" value="1"/>
</dbReference>
<evidence type="ECO:0000256" key="2">
    <source>
        <dbReference type="ARBA" id="ARBA00022741"/>
    </source>
</evidence>
<dbReference type="InterPro" id="IPR027417">
    <property type="entry name" value="P-loop_NTPase"/>
</dbReference>
<dbReference type="CDD" id="cd03293">
    <property type="entry name" value="ABC_NrtD_SsuB_transporters"/>
    <property type="match status" value="1"/>
</dbReference>
<dbReference type="Gene3D" id="3.40.50.300">
    <property type="entry name" value="P-loop containing nucleotide triphosphate hydrolases"/>
    <property type="match status" value="1"/>
</dbReference>
<evidence type="ECO:0000313" key="5">
    <source>
        <dbReference type="EMBL" id="MBA2132597.1"/>
    </source>
</evidence>
<dbReference type="InterPro" id="IPR003439">
    <property type="entry name" value="ABC_transporter-like_ATP-bd"/>
</dbReference>
<protein>
    <submittedName>
        <fullName evidence="5">ABC transporter ATP-binding protein</fullName>
    </submittedName>
</protein>
<dbReference type="Proteomes" id="UP000657177">
    <property type="component" value="Unassembled WGS sequence"/>
</dbReference>
<keyword evidence="3 5" id="KW-0067">ATP-binding</keyword>
<evidence type="ECO:0000259" key="4">
    <source>
        <dbReference type="PROSITE" id="PS50893"/>
    </source>
</evidence>
<keyword evidence="1" id="KW-0813">Transport</keyword>
<dbReference type="RefSeq" id="WP_181339051.1">
    <property type="nucleotide sequence ID" value="NZ_JAAKDE010000005.1"/>
</dbReference>
<organism evidence="5 6">
    <name type="scientific">Capillibacterium thermochitinicola</name>
    <dbReference type="NCBI Taxonomy" id="2699427"/>
    <lineage>
        <taxon>Bacteria</taxon>
        <taxon>Bacillati</taxon>
        <taxon>Bacillota</taxon>
        <taxon>Capillibacterium</taxon>
    </lineage>
</organism>
<gene>
    <name evidence="5" type="ORF">G5B42_03445</name>
</gene>